<keyword evidence="3" id="KW-1185">Reference proteome</keyword>
<dbReference type="Proteomes" id="UP000539957">
    <property type="component" value="Unassembled WGS sequence"/>
</dbReference>
<dbReference type="InterPro" id="IPR041516">
    <property type="entry name" value="LACTB2_WH"/>
</dbReference>
<dbReference type="PANTHER" id="PTHR23131">
    <property type="entry name" value="ENDORIBONUCLEASE LACTB2"/>
    <property type="match status" value="1"/>
</dbReference>
<reference evidence="2 3" key="1">
    <citation type="submission" date="2020-08" db="EMBL/GenBank/DDBJ databases">
        <title>Functional genomics of gut bacteria from endangered species of beetles.</title>
        <authorList>
            <person name="Carlos-Shanley C."/>
        </authorList>
    </citation>
    <scope>NUCLEOTIDE SEQUENCE [LARGE SCALE GENOMIC DNA]</scope>
    <source>
        <strain evidence="2 3">S00123</strain>
    </source>
</reference>
<dbReference type="SUPFAM" id="SSF56281">
    <property type="entry name" value="Metallo-hydrolase/oxidoreductase"/>
    <property type="match status" value="1"/>
</dbReference>
<evidence type="ECO:0000313" key="2">
    <source>
        <dbReference type="EMBL" id="MBB4797230.1"/>
    </source>
</evidence>
<dbReference type="SMART" id="SM00849">
    <property type="entry name" value="Lactamase_B"/>
    <property type="match status" value="1"/>
</dbReference>
<evidence type="ECO:0000313" key="3">
    <source>
        <dbReference type="Proteomes" id="UP000539957"/>
    </source>
</evidence>
<dbReference type="EMBL" id="JACHKY010000002">
    <property type="protein sequence ID" value="MBB4797230.1"/>
    <property type="molecule type" value="Genomic_DNA"/>
</dbReference>
<dbReference type="AlphaFoldDB" id="A0A7W7IMS9"/>
<evidence type="ECO:0000259" key="1">
    <source>
        <dbReference type="SMART" id="SM00849"/>
    </source>
</evidence>
<dbReference type="Pfam" id="PF17778">
    <property type="entry name" value="WHD_BLACT"/>
    <property type="match status" value="1"/>
</dbReference>
<accession>A0A7W7IMS9</accession>
<comment type="caution">
    <text evidence="2">The sequence shown here is derived from an EMBL/GenBank/DDBJ whole genome shotgun (WGS) entry which is preliminary data.</text>
</comment>
<dbReference type="InterPro" id="IPR050662">
    <property type="entry name" value="Sec-metab_biosynth-thioest"/>
</dbReference>
<dbReference type="InterPro" id="IPR036866">
    <property type="entry name" value="RibonucZ/Hydroxyglut_hydro"/>
</dbReference>
<proteinExistence type="predicted"/>
<sequence length="308" mass="33322">MIPYVRQFDFTYGHRDQVSPLIQRVIADNPGPFTFTGTGTYIVGRDMPGAHVAVIDPGPEDEAHLHALLRAVKGRTVSHILVTHTHRDHAPLARPLAEAVGGAPILAAKPHGPTIHASDAIDQASMDEDDDADFKADVILSDGDRIEGDGWTLEAMATPGHASNHMAFVLREENALFSGDHVMGWSTTVVAPPDGDMTAYMTSLERVLARGFSTIWPTHGPAITQVVPFLKAYRDHRLEREAQIMARLAAGDQTIAQMVPVLYTAVDPRLWPAASLSVLSHLIKLVQEGRAAAAPEATMAARYTLIAD</sequence>
<feature type="domain" description="Metallo-beta-lactamase" evidence="1">
    <location>
        <begin position="37"/>
        <end position="219"/>
    </location>
</feature>
<dbReference type="Gene3D" id="1.10.10.10">
    <property type="entry name" value="Winged helix-like DNA-binding domain superfamily/Winged helix DNA-binding domain"/>
    <property type="match status" value="1"/>
</dbReference>
<keyword evidence="2" id="KW-0378">Hydrolase</keyword>
<name>A0A7W7IMS9_9CAUL</name>
<dbReference type="PANTHER" id="PTHR23131:SF0">
    <property type="entry name" value="ENDORIBONUCLEASE LACTB2"/>
    <property type="match status" value="1"/>
</dbReference>
<dbReference type="GO" id="GO:0016787">
    <property type="term" value="F:hydrolase activity"/>
    <property type="evidence" value="ECO:0007669"/>
    <property type="project" value="UniProtKB-KW"/>
</dbReference>
<dbReference type="Pfam" id="PF00753">
    <property type="entry name" value="Lactamase_B"/>
    <property type="match status" value="1"/>
</dbReference>
<dbReference type="RefSeq" id="WP_184267689.1">
    <property type="nucleotide sequence ID" value="NZ_JACHKY010000002.1"/>
</dbReference>
<protein>
    <submittedName>
        <fullName evidence="2">Glyoxylase-like metal-dependent hydrolase (Beta-lactamase superfamily II)</fullName>
    </submittedName>
</protein>
<organism evidence="2 3">
    <name type="scientific">Brevundimonas bullata</name>
    <dbReference type="NCBI Taxonomy" id="13160"/>
    <lineage>
        <taxon>Bacteria</taxon>
        <taxon>Pseudomonadati</taxon>
        <taxon>Pseudomonadota</taxon>
        <taxon>Alphaproteobacteria</taxon>
        <taxon>Caulobacterales</taxon>
        <taxon>Caulobacteraceae</taxon>
        <taxon>Brevundimonas</taxon>
    </lineage>
</organism>
<gene>
    <name evidence="2" type="ORF">HNP32_000954</name>
</gene>
<dbReference type="Gene3D" id="3.60.15.10">
    <property type="entry name" value="Ribonuclease Z/Hydroxyacylglutathione hydrolase-like"/>
    <property type="match status" value="1"/>
</dbReference>
<dbReference type="InterPro" id="IPR036388">
    <property type="entry name" value="WH-like_DNA-bd_sf"/>
</dbReference>
<dbReference type="InterPro" id="IPR001279">
    <property type="entry name" value="Metallo-B-lactamas"/>
</dbReference>
<dbReference type="CDD" id="cd16278">
    <property type="entry name" value="metallo-hydrolase-like_MBL-fold"/>
    <property type="match status" value="1"/>
</dbReference>